<name>A0A378KCH8_9GAMM</name>
<evidence type="ECO:0000313" key="2">
    <source>
        <dbReference type="Proteomes" id="UP000254794"/>
    </source>
</evidence>
<dbReference type="AlphaFoldDB" id="A0A378KCH8"/>
<protein>
    <recommendedName>
        <fullName evidence="3">CopG family transcriptional regulator</fullName>
    </recommendedName>
</protein>
<dbReference type="RefSeq" id="WP_115332624.1">
    <property type="nucleotide sequence ID" value="NZ_CAAAHP010000005.1"/>
</dbReference>
<evidence type="ECO:0008006" key="3">
    <source>
        <dbReference type="Google" id="ProtNLM"/>
    </source>
</evidence>
<organism evidence="1 2">
    <name type="scientific">Legionella busanensis</name>
    <dbReference type="NCBI Taxonomy" id="190655"/>
    <lineage>
        <taxon>Bacteria</taxon>
        <taxon>Pseudomonadati</taxon>
        <taxon>Pseudomonadota</taxon>
        <taxon>Gammaproteobacteria</taxon>
        <taxon>Legionellales</taxon>
        <taxon>Legionellaceae</taxon>
        <taxon>Legionella</taxon>
    </lineage>
</organism>
<dbReference type="Proteomes" id="UP000254794">
    <property type="component" value="Unassembled WGS sequence"/>
</dbReference>
<accession>A0A378KCH8</accession>
<evidence type="ECO:0000313" key="1">
    <source>
        <dbReference type="EMBL" id="STX81211.1"/>
    </source>
</evidence>
<dbReference type="EMBL" id="UGOD01000002">
    <property type="protein sequence ID" value="STX81211.1"/>
    <property type="molecule type" value="Genomic_DNA"/>
</dbReference>
<proteinExistence type="predicted"/>
<reference evidence="1 2" key="1">
    <citation type="submission" date="2018-06" db="EMBL/GenBank/DDBJ databases">
        <authorList>
            <consortium name="Pathogen Informatics"/>
            <person name="Doyle S."/>
        </authorList>
    </citation>
    <scope>NUCLEOTIDE SEQUENCE [LARGE SCALE GENOMIC DNA]</scope>
    <source>
        <strain evidence="1 2">NCTC13316</strain>
    </source>
</reference>
<dbReference type="OrthoDB" id="5772421at2"/>
<gene>
    <name evidence="1" type="ORF">NCTC13316_03078</name>
</gene>
<sequence length="77" mass="8988">MNKVLISIPDDIAQRMRASIPQRQRSKVIVKLLEKEIERREKSLYECAMAVEADTALNQEMKEWDVTLEDGLPNESW</sequence>
<keyword evidence="2" id="KW-1185">Reference proteome</keyword>